<gene>
    <name evidence="5" type="ORF">H6P80_14505</name>
</gene>
<proteinExistence type="inferred from homology"/>
<dbReference type="GO" id="GO:0016020">
    <property type="term" value="C:membrane"/>
    <property type="evidence" value="ECO:0007669"/>
    <property type="project" value="TreeGrafter"/>
</dbReference>
<protein>
    <submittedName>
        <fullName evidence="5">Aspartyl/asparaginyl beta-hydroxylase domain-containing protein</fullName>
    </submittedName>
</protein>
<dbReference type="EMBL" id="JACJVJ010000002">
    <property type="protein sequence ID" value="MBC2778832.1"/>
    <property type="molecule type" value="Genomic_DNA"/>
</dbReference>
<dbReference type="InterPro" id="IPR027443">
    <property type="entry name" value="IPNS-like_sf"/>
</dbReference>
<feature type="domain" description="Aspartyl/asparaginy/proline hydroxylase" evidence="4">
    <location>
        <begin position="58"/>
        <end position="213"/>
    </location>
</feature>
<evidence type="ECO:0000313" key="6">
    <source>
        <dbReference type="Proteomes" id="UP000564378"/>
    </source>
</evidence>
<dbReference type="Pfam" id="PF05118">
    <property type="entry name" value="Asp_Arg_Hydrox"/>
    <property type="match status" value="1"/>
</dbReference>
<keyword evidence="6" id="KW-1185">Reference proteome</keyword>
<reference evidence="5 6" key="1">
    <citation type="submission" date="2020-08" db="EMBL/GenBank/DDBJ databases">
        <title>Draft genome sequence of Parasphingopyxis sp. GrpM-11.</title>
        <authorList>
            <person name="Oh J."/>
            <person name="Roh D.-H."/>
        </authorList>
    </citation>
    <scope>NUCLEOTIDE SEQUENCE [LARGE SCALE GENOMIC DNA]</scope>
    <source>
        <strain evidence="5 6">GrpM-11</strain>
    </source>
</reference>
<dbReference type="GO" id="GO:0051213">
    <property type="term" value="F:dioxygenase activity"/>
    <property type="evidence" value="ECO:0007669"/>
    <property type="project" value="UniProtKB-KW"/>
</dbReference>
<evidence type="ECO:0000313" key="5">
    <source>
        <dbReference type="EMBL" id="MBC2778832.1"/>
    </source>
</evidence>
<comment type="caution">
    <text evidence="5">The sequence shown here is derived from an EMBL/GenBank/DDBJ whole genome shotgun (WGS) entry which is preliminary data.</text>
</comment>
<sequence length="259" mass="29131">MSQSGVTMSEIVEPPRPWVINVGKKLRPWVDEKVANSSHVPNDPVLDGADFPYTAELEAHWETIRDEALAIGANPDRVPALDEISPDHAGIAPAGKWRSFFLWGYGYPVADNLARCPKTTEIISRIPDLNTAFFSILKPGTHIPDHRGVTKGLITCHLGLQVPKAGDCRMRVHEDIVRWEEGKTLVFDDTYRHEVWNDTEETRIILLVQTKRPARFPGNMISGLFLWAVKRTPFVQEARANIAKWDDGLGRLEAAHNED</sequence>
<dbReference type="InterPro" id="IPR007803">
    <property type="entry name" value="Asp/Arg/Pro-Hydrxlase"/>
</dbReference>
<comment type="similarity">
    <text evidence="1">Belongs to the aspartyl/asparaginyl beta-hydroxylase family.</text>
</comment>
<dbReference type="PANTHER" id="PTHR46332:SF5">
    <property type="entry name" value="ASPARTATE BETA-HYDROXYLASE DOMAIN CONTAINING 2"/>
    <property type="match status" value="1"/>
</dbReference>
<dbReference type="AlphaFoldDB" id="A0A842I0U7"/>
<dbReference type="Proteomes" id="UP000564378">
    <property type="component" value="Unassembled WGS sequence"/>
</dbReference>
<keyword evidence="3" id="KW-0560">Oxidoreductase</keyword>
<dbReference type="SUPFAM" id="SSF51197">
    <property type="entry name" value="Clavaminate synthase-like"/>
    <property type="match status" value="1"/>
</dbReference>
<evidence type="ECO:0000256" key="2">
    <source>
        <dbReference type="ARBA" id="ARBA00022964"/>
    </source>
</evidence>
<dbReference type="InterPro" id="IPR051821">
    <property type="entry name" value="Asp/Asn_beta-hydroxylase"/>
</dbReference>
<dbReference type="Gene3D" id="2.60.120.330">
    <property type="entry name" value="B-lactam Antibiotic, Isopenicillin N Synthase, Chain"/>
    <property type="match status" value="1"/>
</dbReference>
<evidence type="ECO:0000256" key="1">
    <source>
        <dbReference type="ARBA" id="ARBA00007730"/>
    </source>
</evidence>
<name>A0A842I0U7_9SPHN</name>
<evidence type="ECO:0000259" key="4">
    <source>
        <dbReference type="Pfam" id="PF05118"/>
    </source>
</evidence>
<evidence type="ECO:0000256" key="3">
    <source>
        <dbReference type="ARBA" id="ARBA00023002"/>
    </source>
</evidence>
<accession>A0A842I0U7</accession>
<keyword evidence="2" id="KW-0223">Dioxygenase</keyword>
<organism evidence="5 6">
    <name type="scientific">Parasphingopyxis marina</name>
    <dbReference type="NCBI Taxonomy" id="2761622"/>
    <lineage>
        <taxon>Bacteria</taxon>
        <taxon>Pseudomonadati</taxon>
        <taxon>Pseudomonadota</taxon>
        <taxon>Alphaproteobacteria</taxon>
        <taxon>Sphingomonadales</taxon>
        <taxon>Sphingomonadaceae</taxon>
        <taxon>Parasphingopyxis</taxon>
    </lineage>
</organism>
<dbReference type="PANTHER" id="PTHR46332">
    <property type="entry name" value="ASPARTATE BETA-HYDROXYLASE DOMAIN-CONTAINING PROTEIN 2"/>
    <property type="match status" value="1"/>
</dbReference>